<dbReference type="EMBL" id="CATNWA010018676">
    <property type="protein sequence ID" value="CAI9608826.1"/>
    <property type="molecule type" value="Genomic_DNA"/>
</dbReference>
<evidence type="ECO:0000313" key="12">
    <source>
        <dbReference type="EMBL" id="CAI9608826.1"/>
    </source>
</evidence>
<reference evidence="12" key="1">
    <citation type="submission" date="2023-05" db="EMBL/GenBank/DDBJ databases">
        <authorList>
            <person name="Stuckert A."/>
        </authorList>
    </citation>
    <scope>NUCLEOTIDE SEQUENCE</scope>
</reference>
<feature type="transmembrane region" description="Helical" evidence="10">
    <location>
        <begin position="160"/>
        <end position="179"/>
    </location>
</feature>
<dbReference type="PROSITE" id="PS50262">
    <property type="entry name" value="G_PROTEIN_RECEP_F1_2"/>
    <property type="match status" value="1"/>
</dbReference>
<evidence type="ECO:0000256" key="3">
    <source>
        <dbReference type="ARBA" id="ARBA00022692"/>
    </source>
</evidence>
<feature type="transmembrane region" description="Helical" evidence="10">
    <location>
        <begin position="253"/>
        <end position="274"/>
    </location>
</feature>
<dbReference type="InterPro" id="IPR017452">
    <property type="entry name" value="GPCR_Rhodpsn_7TM"/>
</dbReference>
<evidence type="ECO:0000256" key="8">
    <source>
        <dbReference type="ARBA" id="ARBA00023224"/>
    </source>
</evidence>
<evidence type="ECO:0000256" key="10">
    <source>
        <dbReference type="SAM" id="Phobius"/>
    </source>
</evidence>
<keyword evidence="4 10" id="KW-1133">Transmembrane helix</keyword>
<evidence type="ECO:0000256" key="4">
    <source>
        <dbReference type="ARBA" id="ARBA00022989"/>
    </source>
</evidence>
<comment type="similarity">
    <text evidence="9">Belongs to the G-protein coupled receptor 1 family.</text>
</comment>
<dbReference type="PROSITE" id="PS00237">
    <property type="entry name" value="G_PROTEIN_RECEP_F1_1"/>
    <property type="match status" value="1"/>
</dbReference>
<dbReference type="PRINTS" id="PR01557">
    <property type="entry name" value="CHEMOKINER10"/>
</dbReference>
<keyword evidence="2" id="KW-1003">Cell membrane</keyword>
<dbReference type="InterPro" id="IPR005382">
    <property type="entry name" value="Chemokine_CCR10"/>
</dbReference>
<feature type="transmembrane region" description="Helical" evidence="10">
    <location>
        <begin position="294"/>
        <end position="317"/>
    </location>
</feature>
<dbReference type="InterPro" id="IPR000355">
    <property type="entry name" value="Chemokine_rcpt"/>
</dbReference>
<dbReference type="PRINTS" id="PR00237">
    <property type="entry name" value="GPCRRHODOPSN"/>
</dbReference>
<comment type="caution">
    <text evidence="12">The sequence shown here is derived from an EMBL/GenBank/DDBJ whole genome shotgun (WGS) entry which is preliminary data.</text>
</comment>
<evidence type="ECO:0000256" key="2">
    <source>
        <dbReference type="ARBA" id="ARBA00022475"/>
    </source>
</evidence>
<gene>
    <name evidence="12" type="ORF">SPARVUS_LOCUS14156550</name>
</gene>
<evidence type="ECO:0000259" key="11">
    <source>
        <dbReference type="PROSITE" id="PS50262"/>
    </source>
</evidence>
<keyword evidence="7 9" id="KW-0675">Receptor</keyword>
<proteinExistence type="inferred from homology"/>
<comment type="subcellular location">
    <subcellularLocation>
        <location evidence="1">Cell membrane</location>
        <topology evidence="1">Multi-pass membrane protein</topology>
    </subcellularLocation>
</comment>
<name>A0ABN9GJC6_9NEOB</name>
<keyword evidence="8 9" id="KW-0807">Transducer</keyword>
<evidence type="ECO:0000256" key="1">
    <source>
        <dbReference type="ARBA" id="ARBA00004651"/>
    </source>
</evidence>
<organism evidence="12 13">
    <name type="scientific">Staurois parvus</name>
    <dbReference type="NCBI Taxonomy" id="386267"/>
    <lineage>
        <taxon>Eukaryota</taxon>
        <taxon>Metazoa</taxon>
        <taxon>Chordata</taxon>
        <taxon>Craniata</taxon>
        <taxon>Vertebrata</taxon>
        <taxon>Euteleostomi</taxon>
        <taxon>Amphibia</taxon>
        <taxon>Batrachia</taxon>
        <taxon>Anura</taxon>
        <taxon>Neobatrachia</taxon>
        <taxon>Ranoidea</taxon>
        <taxon>Ranidae</taxon>
        <taxon>Staurois</taxon>
    </lineage>
</organism>
<evidence type="ECO:0000256" key="9">
    <source>
        <dbReference type="RuleBase" id="RU000688"/>
    </source>
</evidence>
<keyword evidence="13" id="KW-1185">Reference proteome</keyword>
<dbReference type="InterPro" id="IPR050119">
    <property type="entry name" value="CCR1-9-like"/>
</dbReference>
<evidence type="ECO:0000256" key="6">
    <source>
        <dbReference type="ARBA" id="ARBA00023136"/>
    </source>
</evidence>
<keyword evidence="6 10" id="KW-0472">Membrane</keyword>
<dbReference type="SUPFAM" id="SSF81321">
    <property type="entry name" value="Family A G protein-coupled receptor-like"/>
    <property type="match status" value="1"/>
</dbReference>
<evidence type="ECO:0000313" key="13">
    <source>
        <dbReference type="Proteomes" id="UP001162483"/>
    </source>
</evidence>
<keyword evidence="3 9" id="KW-0812">Transmembrane</keyword>
<protein>
    <recommendedName>
        <fullName evidence="11">G-protein coupled receptors family 1 profile domain-containing protein</fullName>
    </recommendedName>
</protein>
<accession>A0ABN9GJC6</accession>
<evidence type="ECO:0000256" key="5">
    <source>
        <dbReference type="ARBA" id="ARBA00023040"/>
    </source>
</evidence>
<dbReference type="PRINTS" id="PR00657">
    <property type="entry name" value="CCCHEMOKINER"/>
</dbReference>
<dbReference type="Proteomes" id="UP001162483">
    <property type="component" value="Unassembled WGS sequence"/>
</dbReference>
<dbReference type="InterPro" id="IPR000276">
    <property type="entry name" value="GPCR_Rhodpsn"/>
</dbReference>
<feature type="transmembrane region" description="Helical" evidence="10">
    <location>
        <begin position="123"/>
        <end position="140"/>
    </location>
</feature>
<keyword evidence="5 9" id="KW-0297">G-protein coupled receptor</keyword>
<dbReference type="Pfam" id="PF00001">
    <property type="entry name" value="7tm_1"/>
    <property type="match status" value="1"/>
</dbReference>
<feature type="transmembrane region" description="Helical" evidence="10">
    <location>
        <begin position="83"/>
        <end position="103"/>
    </location>
</feature>
<dbReference type="PANTHER" id="PTHR10489">
    <property type="entry name" value="CELL ADHESION MOLECULE"/>
    <property type="match status" value="1"/>
</dbReference>
<feature type="transmembrane region" description="Helical" evidence="10">
    <location>
        <begin position="51"/>
        <end position="71"/>
    </location>
</feature>
<dbReference type="PANTHER" id="PTHR10489:SF735">
    <property type="entry name" value="C-C CHEMOKINE RECEPTOR TYPE 10"/>
    <property type="match status" value="1"/>
</dbReference>
<feature type="domain" description="G-protein coupled receptors family 1 profile" evidence="11">
    <location>
        <begin position="63"/>
        <end position="314"/>
    </location>
</feature>
<dbReference type="Gene3D" id="1.20.1070.10">
    <property type="entry name" value="Rhodopsin 7-helix transmembrane proteins"/>
    <property type="match status" value="1"/>
</dbReference>
<dbReference type="CDD" id="cd14984">
    <property type="entry name" value="7tmA_Chemokine_R"/>
    <property type="match status" value="1"/>
</dbReference>
<evidence type="ECO:0000256" key="7">
    <source>
        <dbReference type="ARBA" id="ARBA00023170"/>
    </source>
</evidence>
<sequence>MPGTTPNFFFLLQFSDSPRVTTGDYVSSDYEIPEICEVSGITEFSRIFQPFIQILVLLIGVCGNTLVLLTYGFSRKVKSKTDIYLINLAIADLLQLMTLPFWITSAINGWMFDNTMCKLVQGVFAINFFSGFLFLTCISVDRYHEIVLAVEAHTRRQMSICHSQCISFVVWILSVLLSIPEFKYSKSQNLDGSEICKMIFPEEETSTMKSICNFFQIVLGFILPFCVMIVCYFSIIKTLFSCRCFKKHKAMKVIISIVLVFVVFQLPYTLVTFMETTDFIGSMQMSCEVRKRNIAIIITSNLAFTRCCINPILYAFVGVKFRKDILLMLKNFGCTSRASDIRHRGTSRRFSTPCNNRNQ</sequence>
<feature type="transmembrane region" description="Helical" evidence="10">
    <location>
        <begin position="214"/>
        <end position="233"/>
    </location>
</feature>